<comment type="caution">
    <text evidence="1">The sequence shown here is derived from an EMBL/GenBank/DDBJ whole genome shotgun (WGS) entry which is preliminary data.</text>
</comment>
<dbReference type="EMBL" id="JBHSFS010000002">
    <property type="protein sequence ID" value="MFC4512168.1"/>
    <property type="molecule type" value="Genomic_DNA"/>
</dbReference>
<protein>
    <recommendedName>
        <fullName evidence="3">Lipoprotein</fullName>
    </recommendedName>
</protein>
<evidence type="ECO:0000313" key="2">
    <source>
        <dbReference type="Proteomes" id="UP001595990"/>
    </source>
</evidence>
<dbReference type="RefSeq" id="WP_417922248.1">
    <property type="nucleotide sequence ID" value="NZ_JBHSFS010000002.1"/>
</dbReference>
<name>A0ABV9BBW6_9ACTN</name>
<proteinExistence type="predicted"/>
<gene>
    <name evidence="1" type="ORF">ACFPEN_04385</name>
</gene>
<evidence type="ECO:0008006" key="3">
    <source>
        <dbReference type="Google" id="ProtNLM"/>
    </source>
</evidence>
<reference evidence="2" key="1">
    <citation type="journal article" date="2019" name="Int. J. Syst. Evol. Microbiol.">
        <title>The Global Catalogue of Microorganisms (GCM) 10K type strain sequencing project: providing services to taxonomists for standard genome sequencing and annotation.</title>
        <authorList>
            <consortium name="The Broad Institute Genomics Platform"/>
            <consortium name="The Broad Institute Genome Sequencing Center for Infectious Disease"/>
            <person name="Wu L."/>
            <person name="Ma J."/>
        </authorList>
    </citation>
    <scope>NUCLEOTIDE SEQUENCE [LARGE SCALE GENOMIC DNA]</scope>
    <source>
        <strain evidence="2">CECT 8064</strain>
    </source>
</reference>
<organism evidence="1 2">
    <name type="scientific">Streptomyces ehimensis</name>
    <dbReference type="NCBI Taxonomy" id="68195"/>
    <lineage>
        <taxon>Bacteria</taxon>
        <taxon>Bacillati</taxon>
        <taxon>Actinomycetota</taxon>
        <taxon>Actinomycetes</taxon>
        <taxon>Kitasatosporales</taxon>
        <taxon>Streptomycetaceae</taxon>
        <taxon>Streptomyces</taxon>
    </lineage>
</organism>
<evidence type="ECO:0000313" key="1">
    <source>
        <dbReference type="EMBL" id="MFC4512168.1"/>
    </source>
</evidence>
<dbReference type="Proteomes" id="UP001595990">
    <property type="component" value="Unassembled WGS sequence"/>
</dbReference>
<accession>A0ABV9BBW6</accession>
<keyword evidence="2" id="KW-1185">Reference proteome</keyword>
<sequence length="355" mass="37845">MPPTSETVINSKQKKTLAAVGCATLIAAASTACGTTGSTTTAEAKVKKAFYALGHQKALSADVRFDANADTIYNALRDEEDFERRDADMLAELKLSYQVAYDKPLKDIGPDDEDGARAAFAISRNGGKPLVEARAIGGKKLYARADLKTLAALSRDPDKPDFDELARKAEQLPPSMDGLKNALRGEWVVLDTDAFQDSPSASDRLDAKTQQQVLRAVGKALGDNAKYKGAPARDGADHVKVTVPAKKAAKELADGLKPLADKLGTKGDKLSRDLDDVPDQDVTVDVAVKNGMVSGLTVDLAQFDKKIKGELPLTFGIHADAPTAEAPSGAKEFNPRDIFAAYMLADRKDGTTMPI</sequence>